<evidence type="ECO:0000313" key="12">
    <source>
        <dbReference type="Proteomes" id="UP000324832"/>
    </source>
</evidence>
<evidence type="ECO:0000313" key="11">
    <source>
        <dbReference type="EMBL" id="VVC96920.1"/>
    </source>
</evidence>
<gene>
    <name evidence="11" type="ORF">LSINAPIS_LOCUS8318</name>
</gene>
<comment type="subcellular location">
    <subcellularLocation>
        <location evidence="2 10">Cytoplasm</location>
    </subcellularLocation>
</comment>
<evidence type="ECO:0000256" key="4">
    <source>
        <dbReference type="ARBA" id="ARBA00022490"/>
    </source>
</evidence>
<evidence type="ECO:0000256" key="8">
    <source>
        <dbReference type="ARBA" id="ARBA00022694"/>
    </source>
</evidence>
<comment type="function">
    <text evidence="1">Probable adenosyl-L-methionine (AdoMet)-dependent tRNA (uracil-O(2)-)-methyltransferase.</text>
</comment>
<dbReference type="EC" id="2.1.1.211" evidence="10"/>
<dbReference type="InterPro" id="IPR029063">
    <property type="entry name" value="SAM-dependent_MTases_sf"/>
</dbReference>
<evidence type="ECO:0000256" key="2">
    <source>
        <dbReference type="ARBA" id="ARBA00004496"/>
    </source>
</evidence>
<evidence type="ECO:0000256" key="1">
    <source>
        <dbReference type="ARBA" id="ARBA00002778"/>
    </source>
</evidence>
<evidence type="ECO:0000256" key="3">
    <source>
        <dbReference type="ARBA" id="ARBA00009056"/>
    </source>
</evidence>
<evidence type="ECO:0000256" key="7">
    <source>
        <dbReference type="ARBA" id="ARBA00022691"/>
    </source>
</evidence>
<keyword evidence="12" id="KW-1185">Reference proteome</keyword>
<reference evidence="11 12" key="1">
    <citation type="submission" date="2017-07" db="EMBL/GenBank/DDBJ databases">
        <authorList>
            <person name="Talla V."/>
            <person name="Backstrom N."/>
        </authorList>
    </citation>
    <scope>NUCLEOTIDE SEQUENCE [LARGE SCALE GENOMIC DNA]</scope>
</reference>
<dbReference type="GO" id="GO:0005737">
    <property type="term" value="C:cytoplasm"/>
    <property type="evidence" value="ECO:0007669"/>
    <property type="project" value="UniProtKB-SubCell"/>
</dbReference>
<keyword evidence="8 10" id="KW-0819">tRNA processing</keyword>
<proteinExistence type="inferred from homology"/>
<dbReference type="EMBL" id="FZQP02002946">
    <property type="protein sequence ID" value="VVC96920.1"/>
    <property type="molecule type" value="Genomic_DNA"/>
</dbReference>
<dbReference type="InterPro" id="IPR011671">
    <property type="entry name" value="tRNA_uracil_MeTrfase"/>
</dbReference>
<accession>A0A5E4QGS2</accession>
<dbReference type="PANTHER" id="PTHR21210:SF0">
    <property type="entry name" value="TRNA (URACIL-O(2)-)-METHYLTRANSFERASE-RELATED"/>
    <property type="match status" value="1"/>
</dbReference>
<organism evidence="11 12">
    <name type="scientific">Leptidea sinapis</name>
    <dbReference type="NCBI Taxonomy" id="189913"/>
    <lineage>
        <taxon>Eukaryota</taxon>
        <taxon>Metazoa</taxon>
        <taxon>Ecdysozoa</taxon>
        <taxon>Arthropoda</taxon>
        <taxon>Hexapoda</taxon>
        <taxon>Insecta</taxon>
        <taxon>Pterygota</taxon>
        <taxon>Neoptera</taxon>
        <taxon>Endopterygota</taxon>
        <taxon>Lepidoptera</taxon>
        <taxon>Glossata</taxon>
        <taxon>Ditrysia</taxon>
        <taxon>Papilionoidea</taxon>
        <taxon>Pieridae</taxon>
        <taxon>Dismorphiinae</taxon>
        <taxon>Leptidea</taxon>
    </lineage>
</organism>
<evidence type="ECO:0000256" key="6">
    <source>
        <dbReference type="ARBA" id="ARBA00022679"/>
    </source>
</evidence>
<sequence length="573" mass="66421">MVFETAISSDSFWDSVNILITRPHLCNKRLWGSKILNTFKTDETNQDKLIIALKNHKLNSTRVLEIFKNNFTYADTSKNTGNLKLEVILIELLPKIYEEVRAFQVVFLDKINVKVIFCDVTPEHQFQKLCPNFPYTFCLYDSKIILETNGGDPKTEHWLKESVMPCFVKWNSEINTNVSKFCSGSLNLLDVAEYYEKYNHLKLKYGRELVKIWPECTDPAKFVYEDIAIATYLLLLWSNTSSEKIRFLDIGCGNGLLVYILTMEGHSGIGVDVRKRKIWDMYPVNVMLQEFTVTPSNSGSFTETDWIIGNHSDEMTPWIPIIASRNSVKCNFFLLPCCAYNIDGTKYRRQNSSKSQYMEYLEYIKNFCDSIGFETIVDRLKIPSTKRICLVGKKRSHTEKEHEYNNNYINKVLSKELHTLTIYNGDQEFKAREAVERVRNCTQVDKTVIDTIISCVTKYLLSDINFKASWSPGREVEIQELIKLIPKDKLKMLKSECGGLQTLLKNNHHIFKVVNGTVTFRYPKTISEVKENLKNKHVNTHVRPCWFHINHPQGCPLDDNVCSFLHTNIHSNQ</sequence>
<protein>
    <recommendedName>
        <fullName evidence="10">tRNA (uracil-O(2)-)-methyltransferase</fullName>
        <ecNumber evidence="10">2.1.1.211</ecNumber>
    </recommendedName>
</protein>
<name>A0A5E4QGS2_9NEOP</name>
<dbReference type="GO" id="GO:0030488">
    <property type="term" value="P:tRNA methylation"/>
    <property type="evidence" value="ECO:0007669"/>
    <property type="project" value="UniProtKB-UniRule"/>
</dbReference>
<keyword evidence="6 10" id="KW-0808">Transferase</keyword>
<keyword evidence="4 10" id="KW-0963">Cytoplasm</keyword>
<dbReference type="Pfam" id="PF07757">
    <property type="entry name" value="AdoMet_MTase"/>
    <property type="match status" value="1"/>
</dbReference>
<dbReference type="SUPFAM" id="SSF53335">
    <property type="entry name" value="S-adenosyl-L-methionine-dependent methyltransferases"/>
    <property type="match status" value="1"/>
</dbReference>
<comment type="similarity">
    <text evidence="3 10">Belongs to the TRM44 family.</text>
</comment>
<evidence type="ECO:0000256" key="10">
    <source>
        <dbReference type="RuleBase" id="RU368004"/>
    </source>
</evidence>
<dbReference type="PANTHER" id="PTHR21210">
    <property type="entry name" value="TRNA (URACIL-O(2)-)-METHYLTRANSFERASE-RELATED"/>
    <property type="match status" value="1"/>
</dbReference>
<dbReference type="AlphaFoldDB" id="A0A5E4QGS2"/>
<dbReference type="Proteomes" id="UP000324832">
    <property type="component" value="Unassembled WGS sequence"/>
</dbReference>
<comment type="catalytic activity">
    <reaction evidence="9 10">
        <text>uridine(44) in tRNA(Ser) + S-adenosyl-L-methionine = 2'-O-methyluridine(44) in tRNA(Ser) + S-adenosyl-L-homocysteine + H(+)</text>
        <dbReference type="Rhea" id="RHEA:43100"/>
        <dbReference type="Rhea" id="RHEA-COMP:10339"/>
        <dbReference type="Rhea" id="RHEA-COMP:10340"/>
        <dbReference type="ChEBI" id="CHEBI:15378"/>
        <dbReference type="ChEBI" id="CHEBI:57856"/>
        <dbReference type="ChEBI" id="CHEBI:59789"/>
        <dbReference type="ChEBI" id="CHEBI:65315"/>
        <dbReference type="ChEBI" id="CHEBI:74478"/>
        <dbReference type="EC" id="2.1.1.211"/>
    </reaction>
</comment>
<dbReference type="GO" id="GO:0141101">
    <property type="term" value="F:tRNA(Ser) (uridine(44)-2'-O-)-methyltransferase activity"/>
    <property type="evidence" value="ECO:0007669"/>
    <property type="project" value="UniProtKB-EC"/>
</dbReference>
<comment type="function">
    <text evidence="10">Adenosyl-L-methionine (AdoMet)-dependent tRNA (uracil-O(2)-)-methyltransferase.</text>
</comment>
<keyword evidence="5 10" id="KW-0489">Methyltransferase</keyword>
<evidence type="ECO:0000256" key="5">
    <source>
        <dbReference type="ARBA" id="ARBA00022603"/>
    </source>
</evidence>
<keyword evidence="7 10" id="KW-0949">S-adenosyl-L-methionine</keyword>
<evidence type="ECO:0000256" key="9">
    <source>
        <dbReference type="ARBA" id="ARBA00047957"/>
    </source>
</evidence>